<dbReference type="AlphaFoldDB" id="Q2JAY5"/>
<reference evidence="2 3" key="1">
    <citation type="journal article" date="2007" name="Genome Res.">
        <title>Genome characteristics of facultatively symbiotic Frankia sp. strains reflect host range and host plant biogeography.</title>
        <authorList>
            <person name="Normand P."/>
            <person name="Lapierre P."/>
            <person name="Tisa L.S."/>
            <person name="Gogarten J.P."/>
            <person name="Alloisio N."/>
            <person name="Bagnarol E."/>
            <person name="Bassi C.A."/>
            <person name="Berry A.M."/>
            <person name="Bickhart D.M."/>
            <person name="Choisne N."/>
            <person name="Couloux A."/>
            <person name="Cournoyer B."/>
            <person name="Cruveiller S."/>
            <person name="Daubin V."/>
            <person name="Demange N."/>
            <person name="Francino M.P."/>
            <person name="Goltsman E."/>
            <person name="Huang Y."/>
            <person name="Kopp O.R."/>
            <person name="Labarre L."/>
            <person name="Lapidus A."/>
            <person name="Lavire C."/>
            <person name="Marechal J."/>
            <person name="Martinez M."/>
            <person name="Mastronunzio J.E."/>
            <person name="Mullin B.C."/>
            <person name="Niemann J."/>
            <person name="Pujic P."/>
            <person name="Rawnsley T."/>
            <person name="Rouy Z."/>
            <person name="Schenowitz C."/>
            <person name="Sellstedt A."/>
            <person name="Tavares F."/>
            <person name="Tomkins J.P."/>
            <person name="Vallenet D."/>
            <person name="Valverde C."/>
            <person name="Wall L.G."/>
            <person name="Wang Y."/>
            <person name="Medigue C."/>
            <person name="Benson D.R."/>
        </authorList>
    </citation>
    <scope>NUCLEOTIDE SEQUENCE [LARGE SCALE GENOMIC DNA]</scope>
    <source>
        <strain evidence="3">DSM 45818 / CECT 9043 / CcI3</strain>
    </source>
</reference>
<protein>
    <recommendedName>
        <fullName evidence="4">Lipoprotein</fullName>
    </recommendedName>
</protein>
<sequence>MLRPMRRKGAFSVRFGWPAAYAVLAAGLLAACSVSGSPPAGSATSSARTGPSWAVTATREPLTTASGSAVSHDTEVMALASQGGRLFAATDQWEYPGAPAAGQILVKDAADAPWRVFEQTGSLRVQALDSFPIPADQGLGAGHSLLVTQAVVNGRSEIQWLLDGAGSFAPDDAFVLPSTAAAVRSFGAHESAGVWSVYAGAEPTGILRATWSPIRHTLVFDPVSELTAPPPNSPGLKTQKVTGFADCGGALYVTINTTLYRRNDGAVQPGTARWAAVYQEPPVGARNSGLRGLTCVTHDGAPALLTSTEGDGDAFRFDHLPAGQVGGPAPGPGQAAAGLSPALEFDPGPALRQLLAEQGTTVPATGNGSIDYVIAAYNNFETIDADGASRQFFGVEHAYAGGCPPSRTCGPTASRAATFDAQAVFAVRTDTGGTPSYVLRALDGPDFTPAGPVGKPIRSGQAFVAIRTIKRSPFDAGRIYFAGYDANFYPADGTAWAASAPLTAVDASMNGERS</sequence>
<dbReference type="eggNOG" id="COG0657">
    <property type="taxonomic scope" value="Bacteria"/>
</dbReference>
<dbReference type="HOGENOM" id="CLU_645440_0_0_11"/>
<dbReference type="PROSITE" id="PS51257">
    <property type="entry name" value="PROKAR_LIPOPROTEIN"/>
    <property type="match status" value="1"/>
</dbReference>
<feature type="chain" id="PRO_5039068378" description="Lipoprotein" evidence="1">
    <location>
        <begin position="37"/>
        <end position="514"/>
    </location>
</feature>
<name>Q2JAY5_FRACC</name>
<evidence type="ECO:0000256" key="1">
    <source>
        <dbReference type="SAM" id="SignalP"/>
    </source>
</evidence>
<keyword evidence="3" id="KW-1185">Reference proteome</keyword>
<evidence type="ECO:0000313" key="3">
    <source>
        <dbReference type="Proteomes" id="UP000001937"/>
    </source>
</evidence>
<dbReference type="KEGG" id="fra:Francci3_2188"/>
<dbReference type="EMBL" id="CP000249">
    <property type="protein sequence ID" value="ABD11557.1"/>
    <property type="molecule type" value="Genomic_DNA"/>
</dbReference>
<gene>
    <name evidence="2" type="ordered locus">Francci3_2188</name>
</gene>
<dbReference type="STRING" id="106370.Francci3_2188"/>
<feature type="signal peptide" evidence="1">
    <location>
        <begin position="1"/>
        <end position="36"/>
    </location>
</feature>
<evidence type="ECO:0008006" key="4">
    <source>
        <dbReference type="Google" id="ProtNLM"/>
    </source>
</evidence>
<organism evidence="2 3">
    <name type="scientific">Frankia casuarinae (strain DSM 45818 / CECT 9043 / HFP020203 / CcI3)</name>
    <dbReference type="NCBI Taxonomy" id="106370"/>
    <lineage>
        <taxon>Bacteria</taxon>
        <taxon>Bacillati</taxon>
        <taxon>Actinomycetota</taxon>
        <taxon>Actinomycetes</taxon>
        <taxon>Frankiales</taxon>
        <taxon>Frankiaceae</taxon>
        <taxon>Frankia</taxon>
    </lineage>
</organism>
<dbReference type="Proteomes" id="UP000001937">
    <property type="component" value="Chromosome"/>
</dbReference>
<keyword evidence="1" id="KW-0732">Signal</keyword>
<accession>Q2JAY5</accession>
<evidence type="ECO:0000313" key="2">
    <source>
        <dbReference type="EMBL" id="ABD11557.1"/>
    </source>
</evidence>
<proteinExistence type="predicted"/>